<dbReference type="Gene3D" id="3.90.550.10">
    <property type="entry name" value="Spore Coat Polysaccharide Biosynthesis Protein SpsA, Chain A"/>
    <property type="match status" value="1"/>
</dbReference>
<protein>
    <submittedName>
        <fullName evidence="4">Glycosyltransferase</fullName>
    </submittedName>
</protein>
<dbReference type="RefSeq" id="WP_116050347.1">
    <property type="nucleotide sequence ID" value="NZ_QUBQ01000011.1"/>
</dbReference>
<evidence type="ECO:0000256" key="1">
    <source>
        <dbReference type="ARBA" id="ARBA00022679"/>
    </source>
</evidence>
<sequence length="298" mass="34156">MKPAISVIIPTYNRLVGLKYTLESLVKQELDKDSYEVLVCDDGSAEDTYSIVKEYENDLNISYQYQEDKGFRAAAARNMGIRKATGDVCVFIDNGIVLHKNSLNEHIRIHNESSCPCAVVGYVYGFDVFESNEDEIKKVVENNTFENAIDILGEKGIGDVREKFYKEFSDDIDQMPAPFVLFWTCHVSMSRKALIDVGMFDESFTTWGGEDIDMGLALQKYAAKFVLARNATSIHYPHKKEFDFANESDKADRHVDEKKEYLYRKYPTRAVYLWTQTNDDVELNKILIDEAATINHQQ</sequence>
<accession>A0A371NZK0</accession>
<organism evidence="4 5">
    <name type="scientific">Paenibacillus paeoniae</name>
    <dbReference type="NCBI Taxonomy" id="2292705"/>
    <lineage>
        <taxon>Bacteria</taxon>
        <taxon>Bacillati</taxon>
        <taxon>Bacillota</taxon>
        <taxon>Bacilli</taxon>
        <taxon>Bacillales</taxon>
        <taxon>Paenibacillaceae</taxon>
        <taxon>Paenibacillus</taxon>
    </lineage>
</organism>
<dbReference type="Pfam" id="PF02709">
    <property type="entry name" value="Glyco_transf_7C"/>
    <property type="match status" value="1"/>
</dbReference>
<keyword evidence="5" id="KW-1185">Reference proteome</keyword>
<evidence type="ECO:0000313" key="5">
    <source>
        <dbReference type="Proteomes" id="UP000261905"/>
    </source>
</evidence>
<gene>
    <name evidence="4" type="ORF">DX130_26085</name>
</gene>
<feature type="domain" description="Glycosyltransferase 2-like" evidence="2">
    <location>
        <begin position="6"/>
        <end position="134"/>
    </location>
</feature>
<dbReference type="InterPro" id="IPR001173">
    <property type="entry name" value="Glyco_trans_2-like"/>
</dbReference>
<feature type="domain" description="Galactosyltransferase C-terminal" evidence="3">
    <location>
        <begin position="182"/>
        <end position="229"/>
    </location>
</feature>
<dbReference type="InterPro" id="IPR050834">
    <property type="entry name" value="Glycosyltransf_2"/>
</dbReference>
<dbReference type="PANTHER" id="PTHR43685">
    <property type="entry name" value="GLYCOSYLTRANSFERASE"/>
    <property type="match status" value="1"/>
</dbReference>
<comment type="caution">
    <text evidence="4">The sequence shown here is derived from an EMBL/GenBank/DDBJ whole genome shotgun (WGS) entry which is preliminary data.</text>
</comment>
<dbReference type="SUPFAM" id="SSF53448">
    <property type="entry name" value="Nucleotide-diphospho-sugar transferases"/>
    <property type="match status" value="1"/>
</dbReference>
<dbReference type="InterPro" id="IPR029044">
    <property type="entry name" value="Nucleotide-diphossugar_trans"/>
</dbReference>
<reference evidence="4 5" key="1">
    <citation type="submission" date="2018-08" db="EMBL/GenBank/DDBJ databases">
        <title>Paenibacillus sp. M4BSY-1, whole genome shotgun sequence.</title>
        <authorList>
            <person name="Tuo L."/>
        </authorList>
    </citation>
    <scope>NUCLEOTIDE SEQUENCE [LARGE SCALE GENOMIC DNA]</scope>
    <source>
        <strain evidence="4 5">M4BSY-1</strain>
    </source>
</reference>
<evidence type="ECO:0000259" key="2">
    <source>
        <dbReference type="Pfam" id="PF00535"/>
    </source>
</evidence>
<dbReference type="GO" id="GO:0016740">
    <property type="term" value="F:transferase activity"/>
    <property type="evidence" value="ECO:0007669"/>
    <property type="project" value="UniProtKB-KW"/>
</dbReference>
<proteinExistence type="predicted"/>
<dbReference type="Proteomes" id="UP000261905">
    <property type="component" value="Unassembled WGS sequence"/>
</dbReference>
<dbReference type="InterPro" id="IPR027791">
    <property type="entry name" value="Galactosyl_T_C"/>
</dbReference>
<dbReference type="Pfam" id="PF00535">
    <property type="entry name" value="Glycos_transf_2"/>
    <property type="match status" value="1"/>
</dbReference>
<keyword evidence="1 4" id="KW-0808">Transferase</keyword>
<evidence type="ECO:0000313" key="4">
    <source>
        <dbReference type="EMBL" id="REK69099.1"/>
    </source>
</evidence>
<dbReference type="EMBL" id="QUBQ01000011">
    <property type="protein sequence ID" value="REK69099.1"/>
    <property type="molecule type" value="Genomic_DNA"/>
</dbReference>
<dbReference type="PANTHER" id="PTHR43685:SF3">
    <property type="entry name" value="SLR2126 PROTEIN"/>
    <property type="match status" value="1"/>
</dbReference>
<evidence type="ECO:0000259" key="3">
    <source>
        <dbReference type="Pfam" id="PF02709"/>
    </source>
</evidence>
<dbReference type="AlphaFoldDB" id="A0A371NZK0"/>
<dbReference type="OrthoDB" id="9812302at2"/>
<name>A0A371NZK0_9BACL</name>